<proteinExistence type="predicted"/>
<feature type="region of interest" description="Disordered" evidence="1">
    <location>
        <begin position="57"/>
        <end position="95"/>
    </location>
</feature>
<feature type="compositionally biased region" description="Basic and acidic residues" evidence="1">
    <location>
        <begin position="86"/>
        <end position="95"/>
    </location>
</feature>
<dbReference type="RefSeq" id="WP_420243292.1">
    <property type="nucleotide sequence ID" value="NZ_BOPV01000001.1"/>
</dbReference>
<evidence type="ECO:0000256" key="2">
    <source>
        <dbReference type="SAM" id="SignalP"/>
    </source>
</evidence>
<feature type="chain" id="PRO_5035728833" evidence="2">
    <location>
        <begin position="19"/>
        <end position="95"/>
    </location>
</feature>
<evidence type="ECO:0000256" key="1">
    <source>
        <dbReference type="SAM" id="MobiDB-lite"/>
    </source>
</evidence>
<dbReference type="AlphaFoldDB" id="A0A8S8X9Q0"/>
<evidence type="ECO:0000313" key="3">
    <source>
        <dbReference type="EMBL" id="GIL40183.1"/>
    </source>
</evidence>
<evidence type="ECO:0000313" key="4">
    <source>
        <dbReference type="Proteomes" id="UP000681075"/>
    </source>
</evidence>
<dbReference type="EMBL" id="BOPV01000001">
    <property type="protein sequence ID" value="GIL40183.1"/>
    <property type="molecule type" value="Genomic_DNA"/>
</dbReference>
<comment type="caution">
    <text evidence="3">The sequence shown here is derived from an EMBL/GenBank/DDBJ whole genome shotgun (WGS) entry which is preliminary data.</text>
</comment>
<keyword evidence="4" id="KW-1185">Reference proteome</keyword>
<sequence length="95" mass="10853">MRSVLLLLLLLFAAPSEAAPPPNVSGEVEVTVTAPRRLWATEDEVDARHRAEYERLKEKFDPDPPGQTDVGRLRGEMARPIQQRDSPLRDYMRTR</sequence>
<feature type="signal peptide" evidence="2">
    <location>
        <begin position="1"/>
        <end position="18"/>
    </location>
</feature>
<gene>
    <name evidence="3" type="ORF">TMPK1_24200</name>
</gene>
<dbReference type="Proteomes" id="UP000681075">
    <property type="component" value="Unassembled WGS sequence"/>
</dbReference>
<accession>A0A8S8X9Q0</accession>
<protein>
    <submittedName>
        <fullName evidence="3">Uncharacterized protein</fullName>
    </submittedName>
</protein>
<name>A0A8S8X9Q0_9PROT</name>
<organism evidence="3 4">
    <name type="scientific">Roseiterribacter gracilis</name>
    <dbReference type="NCBI Taxonomy" id="2812848"/>
    <lineage>
        <taxon>Bacteria</taxon>
        <taxon>Pseudomonadati</taxon>
        <taxon>Pseudomonadota</taxon>
        <taxon>Alphaproteobacteria</taxon>
        <taxon>Rhodospirillales</taxon>
        <taxon>Roseiterribacteraceae</taxon>
        <taxon>Roseiterribacter</taxon>
    </lineage>
</organism>
<reference evidence="3" key="1">
    <citation type="submission" date="2021-02" db="EMBL/GenBank/DDBJ databases">
        <title>Genome sequence of Rhodospirillales sp. strain TMPK1 isolated from soil.</title>
        <authorList>
            <person name="Nakai R."/>
            <person name="Kusada H."/>
            <person name="Tamaki H."/>
        </authorList>
    </citation>
    <scope>NUCLEOTIDE SEQUENCE</scope>
    <source>
        <strain evidence="3">TMPK1</strain>
    </source>
</reference>
<keyword evidence="2" id="KW-0732">Signal</keyword>